<dbReference type="GeneID" id="83178422"/>
<dbReference type="GO" id="GO:0008270">
    <property type="term" value="F:zinc ion binding"/>
    <property type="evidence" value="ECO:0007669"/>
    <property type="project" value="InterPro"/>
</dbReference>
<comment type="subcellular location">
    <subcellularLocation>
        <location evidence="1">Nucleus</location>
    </subcellularLocation>
</comment>
<dbReference type="PANTHER" id="PTHR47338">
    <property type="entry name" value="ZN(II)2CYS6 TRANSCRIPTION FACTOR (EUROFUNG)-RELATED"/>
    <property type="match status" value="1"/>
</dbReference>
<evidence type="ECO:0000313" key="8">
    <source>
        <dbReference type="EMBL" id="KAJ5212413.1"/>
    </source>
</evidence>
<dbReference type="SMART" id="SM00906">
    <property type="entry name" value="Fungal_trans"/>
    <property type="match status" value="1"/>
</dbReference>
<dbReference type="InterPro" id="IPR007219">
    <property type="entry name" value="XnlR_reg_dom"/>
</dbReference>
<keyword evidence="5" id="KW-0539">Nucleus</keyword>
<feature type="region of interest" description="Disordered" evidence="6">
    <location>
        <begin position="469"/>
        <end position="506"/>
    </location>
</feature>
<dbReference type="EMBL" id="JAPQKR010000008">
    <property type="protein sequence ID" value="KAJ5212413.1"/>
    <property type="molecule type" value="Genomic_DNA"/>
</dbReference>
<keyword evidence="9" id="KW-1185">Reference proteome</keyword>
<evidence type="ECO:0000256" key="1">
    <source>
        <dbReference type="ARBA" id="ARBA00004123"/>
    </source>
</evidence>
<evidence type="ECO:0000256" key="3">
    <source>
        <dbReference type="ARBA" id="ARBA00023015"/>
    </source>
</evidence>
<keyword evidence="2" id="KW-0479">Metal-binding</keyword>
<evidence type="ECO:0000256" key="5">
    <source>
        <dbReference type="ARBA" id="ARBA00023242"/>
    </source>
</evidence>
<sequence length="593" mass="65859">MQRLDEDAETCRNSESLLHVICAFGAKFLALNYTSQLSCDAILSAGNQWAKTAKARIFVDLDDLSMEKLMTAILLYDHDLRIGSYASAFMLSGMTARMSQALQLNLENSADVLCTKAESSPLDNEARRRSMWSCYVMDSWVGSGVNQLTLLEDKDLKIQLPCYGHNFSLGIPCITETLDEGKVLGFVSRDDIPPFPAQNMGIEAYFIRLVSSRKKVLRYVKQLDNSKPPWQPDSEFLQLAMEFDHWKHSLPQSLLWNPGSIYARKESSQLGALTLLWCTYHQTLVDLYRIGMPVLFRIQRNIDFPPDQQEFLDNCRRACFENASEVSSIISEALRHGIKVLADTWLCIIAHDSTKVMLYFLKLNRQSKNSLSQNEVDATVALVQRNLEALLQMRSLVATAEHCYLSVIKVMAAAGIQPQIPYGTAVNVRASHDSGEMASAPGSPVQESPENVLNPLAIYRMARTALHEKDQISASNSPSTNNPTSPATERARALAVAATPQNHHQDQQHLSTSFQAPNELPEMNHGYLAPNNAREDSFIAMSGLMPIAASGFGGSWDPADLAVMDLLDGGIAPWTQEYLTDGQSGVDPFLFPF</sequence>
<dbReference type="Proteomes" id="UP001150904">
    <property type="component" value="Unassembled WGS sequence"/>
</dbReference>
<feature type="domain" description="Xylanolytic transcriptional activator regulatory" evidence="7">
    <location>
        <begin position="88"/>
        <end position="167"/>
    </location>
</feature>
<reference evidence="8" key="1">
    <citation type="submission" date="2022-12" db="EMBL/GenBank/DDBJ databases">
        <authorList>
            <person name="Petersen C."/>
        </authorList>
    </citation>
    <scope>NUCLEOTIDE SEQUENCE</scope>
    <source>
        <strain evidence="8">IBT 15544</strain>
    </source>
</reference>
<organism evidence="8 9">
    <name type="scientific">Penicillium cinerascens</name>
    <dbReference type="NCBI Taxonomy" id="70096"/>
    <lineage>
        <taxon>Eukaryota</taxon>
        <taxon>Fungi</taxon>
        <taxon>Dikarya</taxon>
        <taxon>Ascomycota</taxon>
        <taxon>Pezizomycotina</taxon>
        <taxon>Eurotiomycetes</taxon>
        <taxon>Eurotiomycetidae</taxon>
        <taxon>Eurotiales</taxon>
        <taxon>Aspergillaceae</taxon>
        <taxon>Penicillium</taxon>
    </lineage>
</organism>
<evidence type="ECO:0000256" key="2">
    <source>
        <dbReference type="ARBA" id="ARBA00022723"/>
    </source>
</evidence>
<evidence type="ECO:0000256" key="4">
    <source>
        <dbReference type="ARBA" id="ARBA00023163"/>
    </source>
</evidence>
<keyword evidence="4" id="KW-0804">Transcription</keyword>
<accession>A0A9W9N3C1</accession>
<dbReference type="Pfam" id="PF04082">
    <property type="entry name" value="Fungal_trans"/>
    <property type="match status" value="1"/>
</dbReference>
<name>A0A9W9N3C1_9EURO</name>
<proteinExistence type="predicted"/>
<dbReference type="GO" id="GO:0006351">
    <property type="term" value="P:DNA-templated transcription"/>
    <property type="evidence" value="ECO:0007669"/>
    <property type="project" value="InterPro"/>
</dbReference>
<evidence type="ECO:0000259" key="7">
    <source>
        <dbReference type="SMART" id="SM00906"/>
    </source>
</evidence>
<dbReference type="GO" id="GO:0003677">
    <property type="term" value="F:DNA binding"/>
    <property type="evidence" value="ECO:0007669"/>
    <property type="project" value="InterPro"/>
</dbReference>
<evidence type="ECO:0000313" key="9">
    <source>
        <dbReference type="Proteomes" id="UP001150904"/>
    </source>
</evidence>
<dbReference type="CDD" id="cd12148">
    <property type="entry name" value="fungal_TF_MHR"/>
    <property type="match status" value="1"/>
</dbReference>
<dbReference type="GO" id="GO:0000981">
    <property type="term" value="F:DNA-binding transcription factor activity, RNA polymerase II-specific"/>
    <property type="evidence" value="ECO:0007669"/>
    <property type="project" value="InterPro"/>
</dbReference>
<reference evidence="8" key="2">
    <citation type="journal article" date="2023" name="IMA Fungus">
        <title>Comparative genomic study of the Penicillium genus elucidates a diverse pangenome and 15 lateral gene transfer events.</title>
        <authorList>
            <person name="Petersen C."/>
            <person name="Sorensen T."/>
            <person name="Nielsen M.R."/>
            <person name="Sondergaard T.E."/>
            <person name="Sorensen J.L."/>
            <person name="Fitzpatrick D.A."/>
            <person name="Frisvad J.C."/>
            <person name="Nielsen K.L."/>
        </authorList>
    </citation>
    <scope>NUCLEOTIDE SEQUENCE</scope>
    <source>
        <strain evidence="8">IBT 15544</strain>
    </source>
</reference>
<evidence type="ECO:0000256" key="6">
    <source>
        <dbReference type="SAM" id="MobiDB-lite"/>
    </source>
</evidence>
<dbReference type="GO" id="GO:0005634">
    <property type="term" value="C:nucleus"/>
    <property type="evidence" value="ECO:0007669"/>
    <property type="project" value="UniProtKB-SubCell"/>
</dbReference>
<dbReference type="PANTHER" id="PTHR47338:SF7">
    <property type="entry name" value="ZN(II)2CYS6 TRANSCRIPTION FACTOR (EUROFUNG)"/>
    <property type="match status" value="1"/>
</dbReference>
<keyword evidence="3" id="KW-0805">Transcription regulation</keyword>
<dbReference type="OrthoDB" id="2563500at2759"/>
<dbReference type="AlphaFoldDB" id="A0A9W9N3C1"/>
<dbReference type="InterPro" id="IPR050815">
    <property type="entry name" value="TF_fung"/>
</dbReference>
<dbReference type="RefSeq" id="XP_058310583.1">
    <property type="nucleotide sequence ID" value="XM_058451121.1"/>
</dbReference>
<protein>
    <recommendedName>
        <fullName evidence="7">Xylanolytic transcriptional activator regulatory domain-containing protein</fullName>
    </recommendedName>
</protein>
<feature type="compositionally biased region" description="Low complexity" evidence="6">
    <location>
        <begin position="473"/>
        <end position="499"/>
    </location>
</feature>
<gene>
    <name evidence="8" type="ORF">N7498_004059</name>
</gene>
<comment type="caution">
    <text evidence="8">The sequence shown here is derived from an EMBL/GenBank/DDBJ whole genome shotgun (WGS) entry which is preliminary data.</text>
</comment>